<gene>
    <name evidence="6" type="ORF">A8L45_00575</name>
</gene>
<feature type="domain" description="HTH araC/xylS-type" evidence="5">
    <location>
        <begin position="160"/>
        <end position="257"/>
    </location>
</feature>
<dbReference type="STRING" id="1080227.A8L45_00575"/>
<dbReference type="Pfam" id="PF12833">
    <property type="entry name" value="HTH_18"/>
    <property type="match status" value="1"/>
</dbReference>
<dbReference type="InterPro" id="IPR020449">
    <property type="entry name" value="Tscrpt_reg_AraC-type_HTH"/>
</dbReference>
<evidence type="ECO:0000256" key="1">
    <source>
        <dbReference type="ARBA" id="ARBA00022491"/>
    </source>
</evidence>
<keyword evidence="1" id="KW-0678">Repressor</keyword>
<evidence type="ECO:0000256" key="2">
    <source>
        <dbReference type="ARBA" id="ARBA00023015"/>
    </source>
</evidence>
<dbReference type="GO" id="GO:0003700">
    <property type="term" value="F:DNA-binding transcription factor activity"/>
    <property type="evidence" value="ECO:0007669"/>
    <property type="project" value="InterPro"/>
</dbReference>
<keyword evidence="3" id="KW-0238">DNA-binding</keyword>
<dbReference type="RefSeq" id="WP_068898124.1">
    <property type="nucleotide sequence ID" value="NZ_JBHUIF010000002.1"/>
</dbReference>
<evidence type="ECO:0000313" key="7">
    <source>
        <dbReference type="Proteomes" id="UP000094936"/>
    </source>
</evidence>
<dbReference type="SUPFAM" id="SSF46689">
    <property type="entry name" value="Homeodomain-like"/>
    <property type="match status" value="2"/>
</dbReference>
<proteinExistence type="predicted"/>
<name>A0A1C3ESI3_9GAMM</name>
<dbReference type="PANTHER" id="PTHR11019">
    <property type="entry name" value="HTH-TYPE TRANSCRIPTIONAL REGULATOR NIMR"/>
    <property type="match status" value="1"/>
</dbReference>
<dbReference type="PANTHER" id="PTHR11019:SF190">
    <property type="entry name" value="ARAC-FAMILY REGULATORY PROTEIN"/>
    <property type="match status" value="1"/>
</dbReference>
<dbReference type="EMBL" id="LYBM01000001">
    <property type="protein sequence ID" value="ODA36133.1"/>
    <property type="molecule type" value="Genomic_DNA"/>
</dbReference>
<dbReference type="Proteomes" id="UP000094936">
    <property type="component" value="Unassembled WGS sequence"/>
</dbReference>
<dbReference type="InterPro" id="IPR009057">
    <property type="entry name" value="Homeodomain-like_sf"/>
</dbReference>
<accession>A0A1C3ESI3</accession>
<dbReference type="Gene3D" id="1.10.10.60">
    <property type="entry name" value="Homeodomain-like"/>
    <property type="match status" value="1"/>
</dbReference>
<protein>
    <submittedName>
        <fullName evidence="6">AraC family transcriptional regulator</fullName>
    </submittedName>
</protein>
<dbReference type="OrthoDB" id="5949386at2"/>
<dbReference type="InterPro" id="IPR018062">
    <property type="entry name" value="HTH_AraC-typ_CS"/>
</dbReference>
<evidence type="ECO:0000256" key="4">
    <source>
        <dbReference type="ARBA" id="ARBA00023163"/>
    </source>
</evidence>
<reference evidence="6 7" key="1">
    <citation type="submission" date="2016-05" db="EMBL/GenBank/DDBJ databases">
        <title>Genomic Taxonomy of the Vibrionaceae.</title>
        <authorList>
            <person name="Gomez-Gil B."/>
            <person name="Enciso-Ibarra J."/>
        </authorList>
    </citation>
    <scope>NUCLEOTIDE SEQUENCE [LARGE SCALE GENOMIC DNA]</scope>
    <source>
        <strain evidence="6 7">CAIM 1920</strain>
    </source>
</reference>
<dbReference type="FunFam" id="1.10.10.60:FF:000132">
    <property type="entry name" value="AraC family transcriptional regulator"/>
    <property type="match status" value="1"/>
</dbReference>
<dbReference type="AlphaFoldDB" id="A0A1C3ESI3"/>
<keyword evidence="2" id="KW-0805">Transcription regulation</keyword>
<sequence>MKHLYTPLYEWEQPPADIFFGHGEFLSGTFTRDHSHSWGQLQLIRGGIMEVKVGDKRYLSPSQFAIWVPPHISHTSYMRRSVSYCSMNIAVSKATVMPSHPCLFEVSALISAIVDELKVQKLTVPETDEEKRLAAVMFDQVIAAKQHSGFLPTSGDPLIRPIIDALEEDPTNERSLATWAKELHTSERTLARHCVSELGMNFTEWRSRIKFVHSLSLLRKGKSVKEVALSLGYNQSSPFITMFKKHANCTPEQYRKQNALFD</sequence>
<keyword evidence="7" id="KW-1185">Reference proteome</keyword>
<dbReference type="SUPFAM" id="SSF51182">
    <property type="entry name" value="RmlC-like cupins"/>
    <property type="match status" value="1"/>
</dbReference>
<dbReference type="SMART" id="SM00342">
    <property type="entry name" value="HTH_ARAC"/>
    <property type="match status" value="1"/>
</dbReference>
<dbReference type="InterPro" id="IPR018060">
    <property type="entry name" value="HTH_AraC"/>
</dbReference>
<dbReference type="PRINTS" id="PR00032">
    <property type="entry name" value="HTHARAC"/>
</dbReference>
<comment type="caution">
    <text evidence="6">The sequence shown here is derived from an EMBL/GenBank/DDBJ whole genome shotgun (WGS) entry which is preliminary data.</text>
</comment>
<keyword evidence="4" id="KW-0804">Transcription</keyword>
<evidence type="ECO:0000259" key="5">
    <source>
        <dbReference type="PROSITE" id="PS01124"/>
    </source>
</evidence>
<evidence type="ECO:0000256" key="3">
    <source>
        <dbReference type="ARBA" id="ARBA00023125"/>
    </source>
</evidence>
<dbReference type="PROSITE" id="PS01124">
    <property type="entry name" value="HTH_ARAC_FAMILY_2"/>
    <property type="match status" value="1"/>
</dbReference>
<dbReference type="PROSITE" id="PS00041">
    <property type="entry name" value="HTH_ARAC_FAMILY_1"/>
    <property type="match status" value="1"/>
</dbReference>
<evidence type="ECO:0000313" key="6">
    <source>
        <dbReference type="EMBL" id="ODA36133.1"/>
    </source>
</evidence>
<dbReference type="GO" id="GO:0043565">
    <property type="term" value="F:sequence-specific DNA binding"/>
    <property type="evidence" value="ECO:0007669"/>
    <property type="project" value="InterPro"/>
</dbReference>
<dbReference type="CDD" id="cd06124">
    <property type="entry name" value="cupin_NimR-like_N"/>
    <property type="match status" value="1"/>
</dbReference>
<dbReference type="InterPro" id="IPR011051">
    <property type="entry name" value="RmlC_Cupin_sf"/>
</dbReference>
<organism evidence="6 7">
    <name type="scientific">Veronia pacifica</name>
    <dbReference type="NCBI Taxonomy" id="1080227"/>
    <lineage>
        <taxon>Bacteria</taxon>
        <taxon>Pseudomonadati</taxon>
        <taxon>Pseudomonadota</taxon>
        <taxon>Gammaproteobacteria</taxon>
        <taxon>Vibrionales</taxon>
        <taxon>Vibrionaceae</taxon>
        <taxon>Veronia</taxon>
    </lineage>
</organism>